<evidence type="ECO:0000259" key="7">
    <source>
        <dbReference type="PROSITE" id="PS51396"/>
    </source>
</evidence>
<evidence type="ECO:0000256" key="4">
    <source>
        <dbReference type="ARBA" id="ARBA00022737"/>
    </source>
</evidence>
<comment type="caution">
    <text evidence="8">The sequence shown here is derived from an EMBL/GenBank/DDBJ whole genome shotgun (WGS) entry which is preliminary data.</text>
</comment>
<evidence type="ECO:0000256" key="2">
    <source>
        <dbReference type="ARBA" id="ARBA00022490"/>
    </source>
</evidence>
<keyword evidence="4" id="KW-0677">Repeat</keyword>
<dbReference type="PROSITE" id="PS50082">
    <property type="entry name" value="WD_REPEATS_2"/>
    <property type="match status" value="3"/>
</dbReference>
<protein>
    <submittedName>
        <fullName evidence="8">Doa1 protein</fullName>
    </submittedName>
</protein>
<dbReference type="InterPro" id="IPR001680">
    <property type="entry name" value="WD40_rpt"/>
</dbReference>
<dbReference type="PANTHER" id="PTHR19849">
    <property type="entry name" value="PHOSPHOLIPASE A-2-ACTIVATING PROTEIN"/>
    <property type="match status" value="1"/>
</dbReference>
<feature type="domain" description="PUL" evidence="7">
    <location>
        <begin position="479"/>
        <end position="731"/>
    </location>
</feature>
<dbReference type="Pfam" id="PF09070">
    <property type="entry name" value="PFU"/>
    <property type="match status" value="1"/>
</dbReference>
<feature type="repeat" description="WD" evidence="5">
    <location>
        <begin position="223"/>
        <end position="264"/>
    </location>
</feature>
<dbReference type="InterPro" id="IPR036322">
    <property type="entry name" value="WD40_repeat_dom_sf"/>
</dbReference>
<evidence type="ECO:0000256" key="1">
    <source>
        <dbReference type="ARBA" id="ARBA00004496"/>
    </source>
</evidence>
<sequence>MYQLSATLEGHLQDVRDITVISSERVASVSRDGSVRVWERSADSQWNGTIVHQSNEFLNAITYDSVNDVLFFGGKESLINGVLLETASMDADPTFTLIGHTSNVCALNADPHTSELVSGSWDKTAKVWANGSVRYNLDKHEASVWDAKSIPGRPDEYVTVCADLGIRFWKQGSLTKTFKDIHTDVPRRIEFIPSGPGSLTYATCSNDTLIKLFNEEGKVTQTLSGHESFVYDIKYNQSTGQLASCGEDRSLRVWDCATGEATQVIRLPAVSIWCVDFLPNNDIIVGCSDNTVRIFTNDKSRVAIPELLKQFNEEVKSSSLNSQAMGFDESKLAPPETIQRPGKKEGQIVVVKSPAGALEAHQFSNGAWSKVGEVVGSSSTGSDKKVKYEGKDYDYVFDVDIEEGQPPLKLPVNTSDNPYEAADKFIMKYDLPASYKDQIVNFIITNTTGISLDQSGTTTQPTTTVPPQTAPITQNSQFSVVPIKTYLTLTQHNPDTILNGIVKLNQKEKSFNDEDIATIGSALYDIDNNVDVLFNYACAMRASWSVKTPAYDIMRIITPKLSSADDISDFVEEGLGSKNINLTMLTVRILVNAFENTKWGLALMGSEKVYNSVFETIDTIYENETKQQAMNLALAVSTLLFNYSVYVVNNTSTSADLVPVISDAANTKFATLEEFQDNEEAAYRLVVTYANLSTVEPVLKQFAKSIKWLNQIKSRYGSVSSRFSDIFTDVM</sequence>
<evidence type="ECO:0000256" key="3">
    <source>
        <dbReference type="ARBA" id="ARBA00022574"/>
    </source>
</evidence>
<dbReference type="Gene3D" id="2.130.10.10">
    <property type="entry name" value="YVTN repeat-like/Quinoprotein amine dehydrogenase"/>
    <property type="match status" value="1"/>
</dbReference>
<dbReference type="Gene3D" id="1.25.10.10">
    <property type="entry name" value="Leucine-rich Repeat Variant"/>
    <property type="match status" value="1"/>
</dbReference>
<dbReference type="InterPro" id="IPR011989">
    <property type="entry name" value="ARM-like"/>
</dbReference>
<keyword evidence="2" id="KW-0963">Cytoplasm</keyword>
<name>A0AAV5S634_MAUHU</name>
<dbReference type="InterPro" id="IPR038122">
    <property type="entry name" value="PFU_sf"/>
</dbReference>
<dbReference type="InterPro" id="IPR013535">
    <property type="entry name" value="PUL_dom"/>
</dbReference>
<feature type="domain" description="PFU" evidence="6">
    <location>
        <begin position="360"/>
        <end position="457"/>
    </location>
</feature>
<accession>A0AAV5S634</accession>
<dbReference type="PROSITE" id="PS50294">
    <property type="entry name" value="WD_REPEATS_REGION"/>
    <property type="match status" value="2"/>
</dbReference>
<dbReference type="CDD" id="cd00200">
    <property type="entry name" value="WD40"/>
    <property type="match status" value="1"/>
</dbReference>
<dbReference type="PROSITE" id="PS51396">
    <property type="entry name" value="PUL"/>
    <property type="match status" value="1"/>
</dbReference>
<dbReference type="Proteomes" id="UP001377567">
    <property type="component" value="Unassembled WGS sequence"/>
</dbReference>
<dbReference type="SMART" id="SM00320">
    <property type="entry name" value="WD40"/>
    <property type="match status" value="6"/>
</dbReference>
<reference evidence="8 9" key="1">
    <citation type="journal article" date="2023" name="Elife">
        <title>Identification of key yeast species and microbe-microbe interactions impacting larval growth of Drosophila in the wild.</title>
        <authorList>
            <person name="Mure A."/>
            <person name="Sugiura Y."/>
            <person name="Maeda R."/>
            <person name="Honda K."/>
            <person name="Sakurai N."/>
            <person name="Takahashi Y."/>
            <person name="Watada M."/>
            <person name="Katoh T."/>
            <person name="Gotoh A."/>
            <person name="Gotoh Y."/>
            <person name="Taniguchi I."/>
            <person name="Nakamura K."/>
            <person name="Hayashi T."/>
            <person name="Katayama T."/>
            <person name="Uemura T."/>
            <person name="Hattori Y."/>
        </authorList>
    </citation>
    <scope>NUCLEOTIDE SEQUENCE [LARGE SCALE GENOMIC DNA]</scope>
    <source>
        <strain evidence="8 9">KH-74</strain>
    </source>
</reference>
<dbReference type="PRINTS" id="PR00320">
    <property type="entry name" value="GPROTEINBRPT"/>
</dbReference>
<evidence type="ECO:0000259" key="6">
    <source>
        <dbReference type="PROSITE" id="PS51394"/>
    </source>
</evidence>
<comment type="subcellular location">
    <subcellularLocation>
        <location evidence="1">Cytoplasm</location>
    </subcellularLocation>
</comment>
<dbReference type="SUPFAM" id="SSF50978">
    <property type="entry name" value="WD40 repeat-like"/>
    <property type="match status" value="1"/>
</dbReference>
<feature type="repeat" description="WD" evidence="5">
    <location>
        <begin position="97"/>
        <end position="128"/>
    </location>
</feature>
<dbReference type="PANTHER" id="PTHR19849:SF0">
    <property type="entry name" value="PHOSPHOLIPASE A-2-ACTIVATING PROTEIN"/>
    <property type="match status" value="1"/>
</dbReference>
<dbReference type="InterPro" id="IPR020472">
    <property type="entry name" value="WD40_PAC1"/>
</dbReference>
<dbReference type="AlphaFoldDB" id="A0AAV5S634"/>
<dbReference type="Gene3D" id="3.10.20.870">
    <property type="entry name" value="PFU (PLAA family ubiquitin binding), C-terminal domain"/>
    <property type="match status" value="1"/>
</dbReference>
<dbReference type="InterPro" id="IPR015943">
    <property type="entry name" value="WD40/YVTN_repeat-like_dom_sf"/>
</dbReference>
<keyword evidence="3 5" id="KW-0853">WD repeat</keyword>
<dbReference type="GO" id="GO:0005737">
    <property type="term" value="C:cytoplasm"/>
    <property type="evidence" value="ECO:0007669"/>
    <property type="project" value="UniProtKB-SubCell"/>
</dbReference>
<dbReference type="GO" id="GO:0043130">
    <property type="term" value="F:ubiquitin binding"/>
    <property type="evidence" value="ECO:0007669"/>
    <property type="project" value="TreeGrafter"/>
</dbReference>
<dbReference type="EMBL" id="BTGD01000025">
    <property type="protein sequence ID" value="GMM58288.1"/>
    <property type="molecule type" value="Genomic_DNA"/>
</dbReference>
<dbReference type="Pfam" id="PF08324">
    <property type="entry name" value="PUL"/>
    <property type="match status" value="1"/>
</dbReference>
<organism evidence="8 9">
    <name type="scientific">Maudiozyma humilis</name>
    <name type="common">Sour dough yeast</name>
    <name type="synonym">Kazachstania humilis</name>
    <dbReference type="NCBI Taxonomy" id="51915"/>
    <lineage>
        <taxon>Eukaryota</taxon>
        <taxon>Fungi</taxon>
        <taxon>Dikarya</taxon>
        <taxon>Ascomycota</taxon>
        <taxon>Saccharomycotina</taxon>
        <taxon>Saccharomycetes</taxon>
        <taxon>Saccharomycetales</taxon>
        <taxon>Saccharomycetaceae</taxon>
        <taxon>Maudiozyma</taxon>
    </lineage>
</organism>
<dbReference type="GO" id="GO:0010992">
    <property type="term" value="P:ubiquitin recycling"/>
    <property type="evidence" value="ECO:0007669"/>
    <property type="project" value="TreeGrafter"/>
</dbReference>
<evidence type="ECO:0000256" key="5">
    <source>
        <dbReference type="PROSITE-ProRule" id="PRU00221"/>
    </source>
</evidence>
<gene>
    <name evidence="8" type="ORF">DAKH74_049050</name>
</gene>
<dbReference type="Pfam" id="PF00400">
    <property type="entry name" value="WD40"/>
    <property type="match status" value="4"/>
</dbReference>
<dbReference type="GO" id="GO:0005634">
    <property type="term" value="C:nucleus"/>
    <property type="evidence" value="ECO:0007669"/>
    <property type="project" value="TreeGrafter"/>
</dbReference>
<proteinExistence type="predicted"/>
<dbReference type="GO" id="GO:0043161">
    <property type="term" value="P:proteasome-mediated ubiquitin-dependent protein catabolic process"/>
    <property type="evidence" value="ECO:0007669"/>
    <property type="project" value="TreeGrafter"/>
</dbReference>
<keyword evidence="9" id="KW-1185">Reference proteome</keyword>
<feature type="repeat" description="WD" evidence="5">
    <location>
        <begin position="8"/>
        <end position="39"/>
    </location>
</feature>
<evidence type="ECO:0000313" key="9">
    <source>
        <dbReference type="Proteomes" id="UP001377567"/>
    </source>
</evidence>
<dbReference type="InterPro" id="IPR015155">
    <property type="entry name" value="PFU"/>
</dbReference>
<dbReference type="PROSITE" id="PS51394">
    <property type="entry name" value="PFU"/>
    <property type="match status" value="1"/>
</dbReference>
<evidence type="ECO:0000313" key="8">
    <source>
        <dbReference type="EMBL" id="GMM58288.1"/>
    </source>
</evidence>